<dbReference type="SUPFAM" id="SSF55073">
    <property type="entry name" value="Nucleotide cyclase"/>
    <property type="match status" value="1"/>
</dbReference>
<dbReference type="InterPro" id="IPR000014">
    <property type="entry name" value="PAS"/>
</dbReference>
<evidence type="ECO:0000259" key="2">
    <source>
        <dbReference type="PROSITE" id="PS50887"/>
    </source>
</evidence>
<dbReference type="InterPro" id="IPR029787">
    <property type="entry name" value="Nucleotide_cyclase"/>
</dbReference>
<dbReference type="PANTHER" id="PTHR45138">
    <property type="entry name" value="REGULATORY COMPONENTS OF SENSORY TRANSDUCTION SYSTEM"/>
    <property type="match status" value="1"/>
</dbReference>
<dbReference type="PANTHER" id="PTHR45138:SF9">
    <property type="entry name" value="DIGUANYLATE CYCLASE DGCM-RELATED"/>
    <property type="match status" value="1"/>
</dbReference>
<sequence>MQNLKNLATVFGVIIALQIALGTSSLFYLNSIAKEAENLYQHPYAVSNASRNVNINLISMHRYMKDVVLAENEMQLRTAREHVDQYEKKVQESFNIIFNRYLGDRKDIQSVYGAFLNWKVIRDKVIFLKTQGKNKEAAHITKNKGAQHVALLNQETQKLIDFADNKAKTFFNNSIDAKNNALSVIVSLFIITVLSSIFIAFYSLKRLRKAQQDIKSRMHLIDQNILMAKFDKSGVILDISSKLCRFLKVSKQEVIGQKSHFFIDDKVCDMQPEDILITASTGRKWEGELCINTPDNHLKWIHSTIHPELDENYNVCSYSNIIQDISDRKAIEELSITDPLTKLYNRRHFDQTLEKELRLARRNKSSVTLAVIDIDYFKKYNDRYGHPAGDQALIQIAQVFSQSLNRPNDYVFRLGGEEFGFIFSNFNHKQTMLFLDQIRAQIEQLNIIHSDSDISEFMTISIGAQISSNDHRLDSNQLYIKADEALYQAKLKRNQVVITNQGKFEVIQAFS</sequence>
<dbReference type="InterPro" id="IPR000160">
    <property type="entry name" value="GGDEF_dom"/>
</dbReference>
<keyword evidence="1" id="KW-0472">Membrane</keyword>
<dbReference type="AlphaFoldDB" id="A0A3B0WN91"/>
<dbReference type="Pfam" id="PF13426">
    <property type="entry name" value="PAS_9"/>
    <property type="match status" value="1"/>
</dbReference>
<protein>
    <recommendedName>
        <fullName evidence="2">GGDEF domain-containing protein</fullName>
    </recommendedName>
</protein>
<dbReference type="InterPro" id="IPR050469">
    <property type="entry name" value="Diguanylate_Cyclase"/>
</dbReference>
<dbReference type="SUPFAM" id="SSF55785">
    <property type="entry name" value="PYP-like sensor domain (PAS domain)"/>
    <property type="match status" value="1"/>
</dbReference>
<dbReference type="NCBIfam" id="TIGR00254">
    <property type="entry name" value="GGDEF"/>
    <property type="match status" value="1"/>
</dbReference>
<accession>A0A3B0WN91</accession>
<keyword evidence="1" id="KW-0812">Transmembrane</keyword>
<proteinExistence type="predicted"/>
<dbReference type="InterPro" id="IPR043128">
    <property type="entry name" value="Rev_trsase/Diguanyl_cyclase"/>
</dbReference>
<organism evidence="3">
    <name type="scientific">hydrothermal vent metagenome</name>
    <dbReference type="NCBI Taxonomy" id="652676"/>
    <lineage>
        <taxon>unclassified sequences</taxon>
        <taxon>metagenomes</taxon>
        <taxon>ecological metagenomes</taxon>
    </lineage>
</organism>
<dbReference type="Pfam" id="PF12729">
    <property type="entry name" value="4HB_MCP_1"/>
    <property type="match status" value="1"/>
</dbReference>
<gene>
    <name evidence="3" type="ORF">MNBD_GAMMA04-686</name>
</gene>
<dbReference type="GO" id="GO:0052621">
    <property type="term" value="F:diguanylate cyclase activity"/>
    <property type="evidence" value="ECO:0007669"/>
    <property type="project" value="TreeGrafter"/>
</dbReference>
<dbReference type="InterPro" id="IPR035965">
    <property type="entry name" value="PAS-like_dom_sf"/>
</dbReference>
<evidence type="ECO:0000256" key="1">
    <source>
        <dbReference type="SAM" id="Phobius"/>
    </source>
</evidence>
<feature type="transmembrane region" description="Helical" evidence="1">
    <location>
        <begin position="181"/>
        <end position="204"/>
    </location>
</feature>
<dbReference type="CDD" id="cd01949">
    <property type="entry name" value="GGDEF"/>
    <property type="match status" value="1"/>
</dbReference>
<reference evidence="3" key="1">
    <citation type="submission" date="2018-06" db="EMBL/GenBank/DDBJ databases">
        <authorList>
            <person name="Zhirakovskaya E."/>
        </authorList>
    </citation>
    <scope>NUCLEOTIDE SEQUENCE</scope>
</reference>
<name>A0A3B0WN91_9ZZZZ</name>
<dbReference type="Gene3D" id="3.30.70.270">
    <property type="match status" value="1"/>
</dbReference>
<dbReference type="EMBL" id="UOFB01000071">
    <property type="protein sequence ID" value="VAW45094.1"/>
    <property type="molecule type" value="Genomic_DNA"/>
</dbReference>
<keyword evidence="1" id="KW-1133">Transmembrane helix</keyword>
<dbReference type="CDD" id="cd00130">
    <property type="entry name" value="PAS"/>
    <property type="match status" value="1"/>
</dbReference>
<dbReference type="FunFam" id="3.30.70.270:FF:000001">
    <property type="entry name" value="Diguanylate cyclase domain protein"/>
    <property type="match status" value="1"/>
</dbReference>
<evidence type="ECO:0000313" key="3">
    <source>
        <dbReference type="EMBL" id="VAW45094.1"/>
    </source>
</evidence>
<dbReference type="Pfam" id="PF00990">
    <property type="entry name" value="GGDEF"/>
    <property type="match status" value="1"/>
</dbReference>
<dbReference type="InterPro" id="IPR024478">
    <property type="entry name" value="HlyB_4HB_MCP"/>
</dbReference>
<dbReference type="Gene3D" id="3.30.450.20">
    <property type="entry name" value="PAS domain"/>
    <property type="match status" value="1"/>
</dbReference>
<feature type="domain" description="GGDEF" evidence="2">
    <location>
        <begin position="365"/>
        <end position="501"/>
    </location>
</feature>
<dbReference type="SMART" id="SM00267">
    <property type="entry name" value="GGDEF"/>
    <property type="match status" value="1"/>
</dbReference>
<dbReference type="PROSITE" id="PS50887">
    <property type="entry name" value="GGDEF"/>
    <property type="match status" value="1"/>
</dbReference>